<accession>A0A0P7DVC4</accession>
<name>A0A0P7DVC4_9GAMM</name>
<dbReference type="EMBL" id="LJTC01000014">
    <property type="protein sequence ID" value="KPM81305.1"/>
    <property type="molecule type" value="Genomic_DNA"/>
</dbReference>
<dbReference type="STRING" id="570156.AOG27_18410"/>
<gene>
    <name evidence="2" type="ORF">AOG27_18410</name>
</gene>
<dbReference type="InterPro" id="IPR002994">
    <property type="entry name" value="Surf1/Shy1"/>
</dbReference>
<dbReference type="AlphaFoldDB" id="A0A0P7DVC4"/>
<feature type="transmembrane region" description="Helical" evidence="1">
    <location>
        <begin position="12"/>
        <end position="33"/>
    </location>
</feature>
<dbReference type="Proteomes" id="UP000050378">
    <property type="component" value="Unassembled WGS sequence"/>
</dbReference>
<keyword evidence="1" id="KW-1003">Cell membrane</keyword>
<feature type="transmembrane region" description="Helical" evidence="1">
    <location>
        <begin position="218"/>
        <end position="239"/>
    </location>
</feature>
<dbReference type="GO" id="GO:0005886">
    <property type="term" value="C:plasma membrane"/>
    <property type="evidence" value="ECO:0007669"/>
    <property type="project" value="UniProtKB-SubCell"/>
</dbReference>
<comment type="similarity">
    <text evidence="1">Belongs to the SURF1 family.</text>
</comment>
<protein>
    <recommendedName>
        <fullName evidence="1">SURF1-like protein</fullName>
    </recommendedName>
</protein>
<proteinExistence type="inferred from homology"/>
<comment type="caution">
    <text evidence="2">The sequence shown here is derived from an EMBL/GenBank/DDBJ whole genome shotgun (WGS) entry which is preliminary data.</text>
</comment>
<reference evidence="2 3" key="1">
    <citation type="submission" date="2015-09" db="EMBL/GenBank/DDBJ databases">
        <title>Draft Genome Sequence of Pseudoalteromonas lipolytica UCD-48B.</title>
        <authorList>
            <person name="Krusor M."/>
            <person name="Coil D.A."/>
            <person name="Lang J.M."/>
            <person name="Eisen J.A."/>
            <person name="Alexiev A."/>
        </authorList>
    </citation>
    <scope>NUCLEOTIDE SEQUENCE [LARGE SCALE GENOMIC DNA]</scope>
    <source>
        <strain evidence="2 3">UCD-48B</strain>
    </source>
</reference>
<comment type="subcellular location">
    <subcellularLocation>
        <location evidence="1">Cell membrane</location>
        <topology evidence="1">Multi-pass membrane protein</topology>
    </subcellularLocation>
</comment>
<dbReference type="OrthoDB" id="9789940at2"/>
<evidence type="ECO:0000313" key="3">
    <source>
        <dbReference type="Proteomes" id="UP000050378"/>
    </source>
</evidence>
<evidence type="ECO:0000256" key="1">
    <source>
        <dbReference type="RuleBase" id="RU363076"/>
    </source>
</evidence>
<keyword evidence="1" id="KW-0472">Membrane</keyword>
<dbReference type="PATRIC" id="fig|570156.3.peg.1604"/>
<keyword evidence="1" id="KW-1133">Transmembrane helix</keyword>
<organism evidence="2 3">
    <name type="scientific">Pseudoalteromonas lipolytica</name>
    <dbReference type="NCBI Taxonomy" id="570156"/>
    <lineage>
        <taxon>Bacteria</taxon>
        <taxon>Pseudomonadati</taxon>
        <taxon>Pseudomonadota</taxon>
        <taxon>Gammaproteobacteria</taxon>
        <taxon>Alteromonadales</taxon>
        <taxon>Pseudoalteromonadaceae</taxon>
        <taxon>Pseudoalteromonas</taxon>
    </lineage>
</organism>
<keyword evidence="1" id="KW-0812">Transmembrane</keyword>
<dbReference type="PROSITE" id="PS50895">
    <property type="entry name" value="SURF1"/>
    <property type="match status" value="1"/>
</dbReference>
<dbReference type="RefSeq" id="WP_054554452.1">
    <property type="nucleotide sequence ID" value="NZ_LJTC01000014.1"/>
</dbReference>
<evidence type="ECO:0000313" key="2">
    <source>
        <dbReference type="EMBL" id="KPM81305.1"/>
    </source>
</evidence>
<dbReference type="CDD" id="cd06662">
    <property type="entry name" value="SURF1"/>
    <property type="match status" value="1"/>
</dbReference>
<dbReference type="Pfam" id="PF02104">
    <property type="entry name" value="SURF1"/>
    <property type="match status" value="1"/>
</dbReference>
<sequence length="249" mass="28065">MQLILWRKQKLSSIIAICVVILAVLICLRLSVWQYQRGEQKQQQLSQLAVSKEQGVLNWQELQNLPKELNKTGMQVKVSGEVNKQQYWLLDNQIYQGQVGYDLLVAMTITGETAPLIVNFGWLKAPTNRSQLPTVVWPESTSFTATVQLKQGNLQGFTLADEIGAEQGWPKRIQGIDLAIFSVQLAKPLQGFIGYRNEADGIATPHYQSVVMGPDKHYAYAVQWLLIGLACVVIAYFAMRRRGYENKPA</sequence>